<evidence type="ECO:0000256" key="1">
    <source>
        <dbReference type="ARBA" id="ARBA00003236"/>
    </source>
</evidence>
<feature type="domain" description="NodB homology" evidence="5">
    <location>
        <begin position="61"/>
        <end position="285"/>
    </location>
</feature>
<reference evidence="6 7" key="1">
    <citation type="submission" date="2017-07" db="EMBL/GenBank/DDBJ databases">
        <title>Phylogenetic study on the rhizospheric bacterium Ochrobactrum sp. A44.</title>
        <authorList>
            <person name="Krzyzanowska D.M."/>
            <person name="Ossowicki A."/>
            <person name="Rajewska M."/>
            <person name="Maciag T."/>
            <person name="Kaczynski Z."/>
            <person name="Czerwicka M."/>
            <person name="Jafra S."/>
        </authorList>
    </citation>
    <scope>NUCLEOTIDE SEQUENCE [LARGE SCALE GENOMIC DNA]</scope>
    <source>
        <strain evidence="6 7">A44</strain>
    </source>
</reference>
<dbReference type="OrthoDB" id="9784220at2"/>
<dbReference type="GO" id="GO:0016810">
    <property type="term" value="F:hydrolase activity, acting on carbon-nitrogen (but not peptide) bonds"/>
    <property type="evidence" value="ECO:0007669"/>
    <property type="project" value="InterPro"/>
</dbReference>
<evidence type="ECO:0000313" key="7">
    <source>
        <dbReference type="Proteomes" id="UP000215256"/>
    </source>
</evidence>
<gene>
    <name evidence="6" type="ORF">CES85_5106</name>
</gene>
<dbReference type="PROSITE" id="PS51677">
    <property type="entry name" value="NODB"/>
    <property type="match status" value="1"/>
</dbReference>
<organism evidence="6 7">
    <name type="scientific">Ochrobactrum quorumnocens</name>
    <dbReference type="NCBI Taxonomy" id="271865"/>
    <lineage>
        <taxon>Bacteria</taxon>
        <taxon>Pseudomonadati</taxon>
        <taxon>Pseudomonadota</taxon>
        <taxon>Alphaproteobacteria</taxon>
        <taxon>Hyphomicrobiales</taxon>
        <taxon>Brucellaceae</taxon>
        <taxon>Brucella/Ochrobactrum group</taxon>
        <taxon>Ochrobactrum</taxon>
    </lineage>
</organism>
<dbReference type="PANTHER" id="PTHR47561">
    <property type="entry name" value="POLYSACCHARIDE DEACETYLASE FAMILY PROTEIN (AFU_ORTHOLOGUE AFUA_6G05030)"/>
    <property type="match status" value="1"/>
</dbReference>
<dbReference type="InterPro" id="IPR011330">
    <property type="entry name" value="Glyco_hydro/deAcase_b/a-brl"/>
</dbReference>
<dbReference type="PANTHER" id="PTHR47561:SF1">
    <property type="entry name" value="POLYSACCHARIDE DEACETYLASE FAMILY PROTEIN (AFU_ORTHOLOGUE AFUA_6G05030)"/>
    <property type="match status" value="1"/>
</dbReference>
<evidence type="ECO:0000256" key="4">
    <source>
        <dbReference type="ARBA" id="ARBA00032976"/>
    </source>
</evidence>
<accession>A0A248UCI2</accession>
<dbReference type="KEGG" id="och:CES85_5106"/>
<dbReference type="CDD" id="cd10938">
    <property type="entry name" value="CE4_HpPgdA_like"/>
    <property type="match status" value="1"/>
</dbReference>
<dbReference type="Pfam" id="PF01522">
    <property type="entry name" value="Polysacc_deac_1"/>
    <property type="match status" value="1"/>
</dbReference>
<dbReference type="InterPro" id="IPR002509">
    <property type="entry name" value="NODB_dom"/>
</dbReference>
<dbReference type="EMBL" id="CP022603">
    <property type="protein sequence ID" value="ASV84312.1"/>
    <property type="molecule type" value="Genomic_DNA"/>
</dbReference>
<protein>
    <recommendedName>
        <fullName evidence="3">Chitooligosaccharide deacetylase</fullName>
    </recommendedName>
    <alternativeName>
        <fullName evidence="4">Nodulation protein B</fullName>
    </alternativeName>
</protein>
<comment type="similarity">
    <text evidence="2">Belongs to the polysaccharide deacetylase family.</text>
</comment>
<dbReference type="RefSeq" id="WP_095445069.1">
    <property type="nucleotide sequence ID" value="NZ_CP022603.1"/>
</dbReference>
<evidence type="ECO:0000313" key="6">
    <source>
        <dbReference type="EMBL" id="ASV84312.1"/>
    </source>
</evidence>
<dbReference type="Proteomes" id="UP000215256">
    <property type="component" value="Chromosome 2"/>
</dbReference>
<dbReference type="GO" id="GO:0005975">
    <property type="term" value="P:carbohydrate metabolic process"/>
    <property type="evidence" value="ECO:0007669"/>
    <property type="project" value="InterPro"/>
</dbReference>
<dbReference type="Gene3D" id="3.20.20.370">
    <property type="entry name" value="Glycoside hydrolase/deacetylase"/>
    <property type="match status" value="1"/>
</dbReference>
<dbReference type="SUPFAM" id="SSF88713">
    <property type="entry name" value="Glycoside hydrolase/deacetylase"/>
    <property type="match status" value="1"/>
</dbReference>
<evidence type="ECO:0000259" key="5">
    <source>
        <dbReference type="PROSITE" id="PS51677"/>
    </source>
</evidence>
<sequence length="298" mass="33626">MTTEALVPTWTWPEERLQTIMNRARAGRSLKPSAWPEGGKCAVGLSFDSDHDTFELRDGGKSISALSQGQFGPRQGIPRIRELLRNNSIPATFFVPAVSAIHYPEEQRALIDEGHEIALHGWIHERNALLDGDTERDLQHRSADALEKITGVRPVGIRTPSWDFSDNTLQITADMGLIYDSSLMADVDCYELLLNGEPCGVTELPVEWIRDDAAYLVMDRWGGLRPQIAPHDILQIFIREFDAAYEEGGIFQLTMHPDIIGHRSRIWILKELIGHIRQHKDIWFATHAGIARYATLNS</sequence>
<dbReference type="InterPro" id="IPR037950">
    <property type="entry name" value="PgdA-like"/>
</dbReference>
<comment type="function">
    <text evidence="1">Is involved in generating a small heat-stable compound (Nod), an acylated oligomer of N-acetylglucosamine, that stimulates mitosis in various plant protoplasts.</text>
</comment>
<evidence type="ECO:0000256" key="2">
    <source>
        <dbReference type="ARBA" id="ARBA00010973"/>
    </source>
</evidence>
<proteinExistence type="inferred from homology"/>
<name>A0A248UCI2_9HYPH</name>
<evidence type="ECO:0000256" key="3">
    <source>
        <dbReference type="ARBA" id="ARBA00020071"/>
    </source>
</evidence>
<dbReference type="AlphaFoldDB" id="A0A248UCI2"/>